<name>A0A8C8RUK2_9SAUR</name>
<evidence type="ECO:0000259" key="8">
    <source>
        <dbReference type="PROSITE" id="PS50280"/>
    </source>
</evidence>
<evidence type="ECO:0000313" key="9">
    <source>
        <dbReference type="Ensembl" id="ENSPCEP00000009958.1"/>
    </source>
</evidence>
<keyword evidence="6" id="KW-0479">Metal-binding</keyword>
<evidence type="ECO:0000256" key="6">
    <source>
        <dbReference type="ARBA" id="ARBA00022723"/>
    </source>
</evidence>
<keyword evidence="7" id="KW-0862">Zinc</keyword>
<dbReference type="InterPro" id="IPR001214">
    <property type="entry name" value="SET_dom"/>
</dbReference>
<dbReference type="GO" id="GO:0008168">
    <property type="term" value="F:methyltransferase activity"/>
    <property type="evidence" value="ECO:0007669"/>
    <property type="project" value="UniProtKB-KW"/>
</dbReference>
<keyword evidence="10" id="KW-1185">Reference proteome</keyword>
<proteinExistence type="predicted"/>
<dbReference type="Proteomes" id="UP000694393">
    <property type="component" value="Unplaced"/>
</dbReference>
<comment type="subcellular location">
    <subcellularLocation>
        <location evidence="1">Chromosome</location>
    </subcellularLocation>
</comment>
<dbReference type="Pfam" id="PF00856">
    <property type="entry name" value="SET"/>
    <property type="match status" value="1"/>
</dbReference>
<evidence type="ECO:0000256" key="5">
    <source>
        <dbReference type="ARBA" id="ARBA00022691"/>
    </source>
</evidence>
<keyword evidence="4" id="KW-0808">Transferase</keyword>
<protein>
    <recommendedName>
        <fullName evidence="8">SET domain-containing protein</fullName>
    </recommendedName>
</protein>
<dbReference type="SUPFAM" id="SSF82199">
    <property type="entry name" value="SET domain"/>
    <property type="match status" value="1"/>
</dbReference>
<evidence type="ECO:0000256" key="1">
    <source>
        <dbReference type="ARBA" id="ARBA00004286"/>
    </source>
</evidence>
<reference evidence="9" key="1">
    <citation type="submission" date="2025-08" db="UniProtKB">
        <authorList>
            <consortium name="Ensembl"/>
        </authorList>
    </citation>
    <scope>IDENTIFICATION</scope>
</reference>
<dbReference type="Ensembl" id="ENSPCET00000010293.1">
    <property type="protein sequence ID" value="ENSPCEP00000009958.1"/>
    <property type="gene ID" value="ENSPCEG00000007882.1"/>
</dbReference>
<dbReference type="GO" id="GO:0005694">
    <property type="term" value="C:chromosome"/>
    <property type="evidence" value="ECO:0007669"/>
    <property type="project" value="UniProtKB-SubCell"/>
</dbReference>
<keyword evidence="3" id="KW-0489">Methyltransferase</keyword>
<dbReference type="AlphaFoldDB" id="A0A8C8RUK2"/>
<sequence length="153" mass="17181">MQRHGWGLRPLESIPKGRFVCEYAGEVLGFSEACRRIQAQTPQDSNYIIAVREHLYDGQIMETFVDPMYIGNVGRFLNHSCEPNLFMVPIRINSLVPKLAFFAAADISAGEELSYDYSGRFHNLPIGKRGEILFSESQEISAPDILNNLLEGG</sequence>
<accession>A0A8C8RUK2</accession>
<feature type="domain" description="SET" evidence="8">
    <location>
        <begin position="1"/>
        <end position="118"/>
    </location>
</feature>
<keyword evidence="2" id="KW-0158">Chromosome</keyword>
<dbReference type="PANTHER" id="PTHR46223:SF3">
    <property type="entry name" value="HISTONE-LYSINE N-METHYLTRANSFERASE SET-23"/>
    <property type="match status" value="1"/>
</dbReference>
<organism evidence="9 10">
    <name type="scientific">Pelusios castaneus</name>
    <name type="common">West African mud turtle</name>
    <dbReference type="NCBI Taxonomy" id="367368"/>
    <lineage>
        <taxon>Eukaryota</taxon>
        <taxon>Metazoa</taxon>
        <taxon>Chordata</taxon>
        <taxon>Craniata</taxon>
        <taxon>Vertebrata</taxon>
        <taxon>Euteleostomi</taxon>
        <taxon>Archelosauria</taxon>
        <taxon>Testudinata</taxon>
        <taxon>Testudines</taxon>
        <taxon>Pleurodira</taxon>
        <taxon>Pelomedusidae</taxon>
        <taxon>Pelusios</taxon>
    </lineage>
</organism>
<keyword evidence="5" id="KW-0949">S-adenosyl-L-methionine</keyword>
<evidence type="ECO:0000313" key="10">
    <source>
        <dbReference type="Proteomes" id="UP000694393"/>
    </source>
</evidence>
<dbReference type="InterPro" id="IPR046341">
    <property type="entry name" value="SET_dom_sf"/>
</dbReference>
<dbReference type="InterPro" id="IPR050973">
    <property type="entry name" value="H3K9_Histone-Lys_N-MTase"/>
</dbReference>
<reference evidence="9" key="2">
    <citation type="submission" date="2025-09" db="UniProtKB">
        <authorList>
            <consortium name="Ensembl"/>
        </authorList>
    </citation>
    <scope>IDENTIFICATION</scope>
</reference>
<evidence type="ECO:0000256" key="4">
    <source>
        <dbReference type="ARBA" id="ARBA00022679"/>
    </source>
</evidence>
<dbReference type="PANTHER" id="PTHR46223">
    <property type="entry name" value="HISTONE-LYSINE N-METHYLTRANSFERASE SUV39H"/>
    <property type="match status" value="1"/>
</dbReference>
<dbReference type="GO" id="GO:0046872">
    <property type="term" value="F:metal ion binding"/>
    <property type="evidence" value="ECO:0007669"/>
    <property type="project" value="UniProtKB-KW"/>
</dbReference>
<evidence type="ECO:0000256" key="3">
    <source>
        <dbReference type="ARBA" id="ARBA00022603"/>
    </source>
</evidence>
<dbReference type="GO" id="GO:0032259">
    <property type="term" value="P:methylation"/>
    <property type="evidence" value="ECO:0007669"/>
    <property type="project" value="UniProtKB-KW"/>
</dbReference>
<dbReference type="Gene3D" id="2.170.270.10">
    <property type="entry name" value="SET domain"/>
    <property type="match status" value="1"/>
</dbReference>
<evidence type="ECO:0000256" key="7">
    <source>
        <dbReference type="ARBA" id="ARBA00022833"/>
    </source>
</evidence>
<dbReference type="SMART" id="SM00317">
    <property type="entry name" value="SET"/>
    <property type="match status" value="1"/>
</dbReference>
<dbReference type="PROSITE" id="PS50280">
    <property type="entry name" value="SET"/>
    <property type="match status" value="1"/>
</dbReference>
<evidence type="ECO:0000256" key="2">
    <source>
        <dbReference type="ARBA" id="ARBA00022454"/>
    </source>
</evidence>